<keyword evidence="1" id="KW-0175">Coiled coil</keyword>
<name>A0A401FTV6_9BACT</name>
<evidence type="ECO:0000256" key="1">
    <source>
        <dbReference type="SAM" id="Coils"/>
    </source>
</evidence>
<dbReference type="EMBL" id="BEXT01000001">
    <property type="protein sequence ID" value="GBC60417.1"/>
    <property type="molecule type" value="Genomic_DNA"/>
</dbReference>
<dbReference type="Proteomes" id="UP000288096">
    <property type="component" value="Unassembled WGS sequence"/>
</dbReference>
<proteinExistence type="predicted"/>
<dbReference type="RefSeq" id="WP_124327832.1">
    <property type="nucleotide sequence ID" value="NZ_BEXT01000001.1"/>
</dbReference>
<gene>
    <name evidence="2" type="ORF">DENIS_1369</name>
</gene>
<sequence length="107" mass="12173">MTTLRSSISDTVNDINKLLIRTRDPEHEKRLRRLRRIYFALWEEVIRQEIASNTHEFKEAIEALEEADAAVEAAKQDMENIVKAINKSVSAAKAVDKVVKLGIDLIA</sequence>
<reference evidence="3" key="2">
    <citation type="submission" date="2019-01" db="EMBL/GenBank/DDBJ databases">
        <title>Genome sequence of Desulfonema ishimotonii strain Tokyo 01.</title>
        <authorList>
            <person name="Fukui M."/>
        </authorList>
    </citation>
    <scope>NUCLEOTIDE SEQUENCE [LARGE SCALE GENOMIC DNA]</scope>
    <source>
        <strain evidence="3">Tokyo 01</strain>
    </source>
</reference>
<accession>A0A401FTV6</accession>
<protein>
    <recommendedName>
        <fullName evidence="4">Chemotaxis protein</fullName>
    </recommendedName>
</protein>
<comment type="caution">
    <text evidence="2">The sequence shown here is derived from an EMBL/GenBank/DDBJ whole genome shotgun (WGS) entry which is preliminary data.</text>
</comment>
<evidence type="ECO:0008006" key="4">
    <source>
        <dbReference type="Google" id="ProtNLM"/>
    </source>
</evidence>
<evidence type="ECO:0000313" key="2">
    <source>
        <dbReference type="EMBL" id="GBC60417.1"/>
    </source>
</evidence>
<organism evidence="2 3">
    <name type="scientific">Desulfonema ishimotonii</name>
    <dbReference type="NCBI Taxonomy" id="45657"/>
    <lineage>
        <taxon>Bacteria</taxon>
        <taxon>Pseudomonadati</taxon>
        <taxon>Thermodesulfobacteriota</taxon>
        <taxon>Desulfobacteria</taxon>
        <taxon>Desulfobacterales</taxon>
        <taxon>Desulfococcaceae</taxon>
        <taxon>Desulfonema</taxon>
    </lineage>
</organism>
<keyword evidence="3" id="KW-1185">Reference proteome</keyword>
<reference evidence="3" key="1">
    <citation type="submission" date="2017-11" db="EMBL/GenBank/DDBJ databases">
        <authorList>
            <person name="Watanabe M."/>
            <person name="Kojima H."/>
        </authorList>
    </citation>
    <scope>NUCLEOTIDE SEQUENCE [LARGE SCALE GENOMIC DNA]</scope>
    <source>
        <strain evidence="3">Tokyo 01</strain>
    </source>
</reference>
<feature type="coiled-coil region" evidence="1">
    <location>
        <begin position="57"/>
        <end position="84"/>
    </location>
</feature>
<evidence type="ECO:0000313" key="3">
    <source>
        <dbReference type="Proteomes" id="UP000288096"/>
    </source>
</evidence>
<dbReference type="AlphaFoldDB" id="A0A401FTV6"/>